<dbReference type="Proteomes" id="UP000823405">
    <property type="component" value="Unassembled WGS sequence"/>
</dbReference>
<organism evidence="1 2">
    <name type="scientific">Linnemannia gamsii</name>
    <dbReference type="NCBI Taxonomy" id="64522"/>
    <lineage>
        <taxon>Eukaryota</taxon>
        <taxon>Fungi</taxon>
        <taxon>Fungi incertae sedis</taxon>
        <taxon>Mucoromycota</taxon>
        <taxon>Mortierellomycotina</taxon>
        <taxon>Mortierellomycetes</taxon>
        <taxon>Mortierellales</taxon>
        <taxon>Mortierellaceae</taxon>
        <taxon>Linnemannia</taxon>
    </lineage>
</organism>
<evidence type="ECO:0000313" key="2">
    <source>
        <dbReference type="Proteomes" id="UP000823405"/>
    </source>
</evidence>
<dbReference type="Gene3D" id="2.80.10.50">
    <property type="match status" value="1"/>
</dbReference>
<accession>A0A9P6UJZ0</accession>
<dbReference type="EMBL" id="JAAAIN010000913">
    <property type="protein sequence ID" value="KAG0309854.1"/>
    <property type="molecule type" value="Genomic_DNA"/>
</dbReference>
<keyword evidence="2" id="KW-1185">Reference proteome</keyword>
<comment type="caution">
    <text evidence="1">The sequence shown here is derived from an EMBL/GenBank/DDBJ whole genome shotgun (WGS) entry which is preliminary data.</text>
</comment>
<evidence type="ECO:0000313" key="1">
    <source>
        <dbReference type="EMBL" id="KAG0309854.1"/>
    </source>
</evidence>
<proteinExistence type="predicted"/>
<dbReference type="AlphaFoldDB" id="A0A9P6UJZ0"/>
<name>A0A9P6UJZ0_9FUNG</name>
<dbReference type="OrthoDB" id="10500689at2759"/>
<gene>
    <name evidence="1" type="ORF">BGZ97_012959</name>
</gene>
<sequence length="197" mass="21764">MTFKWHSMLPNLIVFPSNFLPNHKYQMNVLRTSSFLLAGLAIYLASPVLALQDGPYAICNDDVCANIAKDPSPRLVAGPPADRPMVWWIATIPGTDDMYTITEFRDDDKIPSQWTYEANPDTPVTLTNNIGGNESGGSTNFRFSEDPDTSPSKIIIFTNSRIGAVDAVTPSGDKLLSKSYPVVPDVDIYSWKFISLD</sequence>
<protein>
    <submittedName>
        <fullName evidence="1">Uncharacterized protein</fullName>
    </submittedName>
</protein>
<reference evidence="1" key="1">
    <citation type="journal article" date="2020" name="Fungal Divers.">
        <title>Resolving the Mortierellaceae phylogeny through synthesis of multi-gene phylogenetics and phylogenomics.</title>
        <authorList>
            <person name="Vandepol N."/>
            <person name="Liber J."/>
            <person name="Desiro A."/>
            <person name="Na H."/>
            <person name="Kennedy M."/>
            <person name="Barry K."/>
            <person name="Grigoriev I.V."/>
            <person name="Miller A.N."/>
            <person name="O'Donnell K."/>
            <person name="Stajich J.E."/>
            <person name="Bonito G."/>
        </authorList>
    </citation>
    <scope>NUCLEOTIDE SEQUENCE</scope>
    <source>
        <strain evidence="1">NVP60</strain>
    </source>
</reference>